<proteinExistence type="predicted"/>
<dbReference type="InterPro" id="IPR006726">
    <property type="entry name" value="PHBA_efflux_AaeB/fusaric-R"/>
</dbReference>
<keyword evidence="1" id="KW-0812">Transmembrane</keyword>
<feature type="transmembrane region" description="Helical" evidence="1">
    <location>
        <begin position="412"/>
        <end position="433"/>
    </location>
</feature>
<feature type="transmembrane region" description="Helical" evidence="1">
    <location>
        <begin position="439"/>
        <end position="457"/>
    </location>
</feature>
<feature type="transmembrane region" description="Helical" evidence="1">
    <location>
        <begin position="496"/>
        <end position="514"/>
    </location>
</feature>
<dbReference type="GO" id="GO:0022857">
    <property type="term" value="F:transmembrane transporter activity"/>
    <property type="evidence" value="ECO:0007669"/>
    <property type="project" value="InterPro"/>
</dbReference>
<organism evidence="2 3">
    <name type="scientific">Edaphobacter modestus</name>
    <dbReference type="NCBI Taxonomy" id="388466"/>
    <lineage>
        <taxon>Bacteria</taxon>
        <taxon>Pseudomonadati</taxon>
        <taxon>Acidobacteriota</taxon>
        <taxon>Terriglobia</taxon>
        <taxon>Terriglobales</taxon>
        <taxon>Acidobacteriaceae</taxon>
        <taxon>Edaphobacter</taxon>
    </lineage>
</organism>
<feature type="transmembrane region" description="Helical" evidence="1">
    <location>
        <begin position="41"/>
        <end position="63"/>
    </location>
</feature>
<keyword evidence="1" id="KW-0472">Membrane</keyword>
<dbReference type="EMBL" id="SHKW01000001">
    <property type="protein sequence ID" value="RZU39352.1"/>
    <property type="molecule type" value="Genomic_DNA"/>
</dbReference>
<protein>
    <submittedName>
        <fullName evidence="2">Multidrug resistance protein MdtO</fullName>
    </submittedName>
</protein>
<feature type="transmembrane region" description="Helical" evidence="1">
    <location>
        <begin position="109"/>
        <end position="140"/>
    </location>
</feature>
<keyword evidence="3" id="KW-1185">Reference proteome</keyword>
<reference evidence="2 3" key="1">
    <citation type="submission" date="2019-02" db="EMBL/GenBank/DDBJ databases">
        <title>Genomic Encyclopedia of Archaeal and Bacterial Type Strains, Phase II (KMG-II): from individual species to whole genera.</title>
        <authorList>
            <person name="Goeker M."/>
        </authorList>
    </citation>
    <scope>NUCLEOTIDE SEQUENCE [LARGE SCALE GENOMIC DNA]</scope>
    <source>
        <strain evidence="2 3">DSM 18101</strain>
    </source>
</reference>
<dbReference type="OrthoDB" id="105720at2"/>
<evidence type="ECO:0000256" key="1">
    <source>
        <dbReference type="SAM" id="Phobius"/>
    </source>
</evidence>
<accession>A0A4Q7YNL5</accession>
<dbReference type="Pfam" id="PF04632">
    <property type="entry name" value="FUSC"/>
    <property type="match status" value="1"/>
</dbReference>
<dbReference type="GO" id="GO:0005886">
    <property type="term" value="C:plasma membrane"/>
    <property type="evidence" value="ECO:0007669"/>
    <property type="project" value="InterPro"/>
</dbReference>
<feature type="transmembrane region" description="Helical" evidence="1">
    <location>
        <begin position="83"/>
        <end position="102"/>
    </location>
</feature>
<sequence length="704" mass="77924">MATIAQSMPQPSRPLTWVRDFLKEELAPYPGRAALVARMTIAATLVMIITMTFRIPYGAYGALYALTISRENPDTTVRAVKTIIIAFALSALYILLGAMFFLQDPNLRLLWVIGTLFAMFFALSAMTNYSAAVRFGYLLIVTIPAWDQQIPTERKVEQTLWAFATISLASVITVLIELAFAALRPGDVVLQPLAERLSAAADLLDSYAAGACGDNKTIREVTRLAMVGTSGPRRLLRRSSYSPQYREQIGAVIALVARLVDIAASMTLSTFELSDYDKNRIRNLASNIRAIRSELLHGVVLSHFEPVSEPSAALPLLVEMEKTVSSIDEVFAGQRPLTAYTPPTGSDPAVGFFLPDAFSNPEHIKFGLKGCLAASLCYLFYNAKAWPGINTTITTCFLTALSTIGSSRQKQALRIAGAIAGGIVMGIGAQVFILPALDSIAGFTLLFISVTIIVSWFATSSPRLSYFGVQVAIAFYLINLSEFQVQTSLIPARDRVIGILLGLLMMWLVFDQLWGSPAGVQMKKTFISNLRSLARFAREPVSKDLRVALERSYSLREEINSNFDKVRGLADAVLLEFGPCREQDLISRKRIRDWQPNLRMIFINRLVLWKYRARLPGFELPEAIQPAQEEFDNRLAKALEGMADRTEGNESTQKQDLSKAYSQLEQAAWKASPKTQGQFSPQIESFLLLSRRIALLADSLEKEI</sequence>
<comment type="caution">
    <text evidence="2">The sequence shown here is derived from an EMBL/GenBank/DDBJ whole genome shotgun (WGS) entry which is preliminary data.</text>
</comment>
<evidence type="ECO:0000313" key="2">
    <source>
        <dbReference type="EMBL" id="RZU39352.1"/>
    </source>
</evidence>
<keyword evidence="1" id="KW-1133">Transmembrane helix</keyword>
<name>A0A4Q7YNL5_9BACT</name>
<evidence type="ECO:0000313" key="3">
    <source>
        <dbReference type="Proteomes" id="UP000292958"/>
    </source>
</evidence>
<gene>
    <name evidence="2" type="ORF">BDD14_0726</name>
</gene>
<feature type="transmembrane region" description="Helical" evidence="1">
    <location>
        <begin position="160"/>
        <end position="183"/>
    </location>
</feature>
<dbReference type="Proteomes" id="UP000292958">
    <property type="component" value="Unassembled WGS sequence"/>
</dbReference>
<feature type="transmembrane region" description="Helical" evidence="1">
    <location>
        <begin position="464"/>
        <end position="484"/>
    </location>
</feature>
<dbReference type="AlphaFoldDB" id="A0A4Q7YNL5"/>